<dbReference type="Proteomes" id="UP000028537">
    <property type="component" value="Unassembled WGS sequence"/>
</dbReference>
<evidence type="ECO:0000313" key="3">
    <source>
        <dbReference type="Proteomes" id="UP000028537"/>
    </source>
</evidence>
<feature type="compositionally biased region" description="Basic and acidic residues" evidence="1">
    <location>
        <begin position="1945"/>
        <end position="1958"/>
    </location>
</feature>
<sequence length="3316" mass="374709">MNNRNKKPKLTKKQTINTVVGVIGLAAAGAVAGVLGNELSNKNEDSKTLNSLLHAVTKPNVGDLLEFNSAEIVYNNADDSNVGTVKTTDTFYTIFDLVRNNFNIKATVQEALDKGVTISGTVYSTATGWVIEGEPDQNNGSLKIKKNGSSETKTLFDNARYYTRKIPIGHAFETLDENGVYQYTHLQDYTNFLETLKENSFHKLNESTFIKIRTFIQSLNEPALSNISLAKLTVNNEQLIIVNGIDKNLQNVTFVIDKLPIVYKYDDLQAELPTYQEVEAANFDYAEAIFQKIRNSQKSMVFNDILVKANITQKEGKVKVIVDGTIEVNDGIKTMLITPSKTGYQYIKYDRSVEKAKNDPQNPYTYDLEEISRFLELITTKGNGLDNAIQLSSVVENRLYNSLLAQYKISAIASKIYYDSAKSRLVIVDDSNYARKVLVLENIPNIITIDSLMKFTDTTNKNHNKPLISIDEVAQKTEFNNKEFKKIIQDLLVEKLTLAKDNQVGSVFVSGDVTKEEITDEDKKLYDENAKFEVFKVKVTAADGTERFIYALNRNKFYSANGDIEVFKNKVEYEKNEANVVTVYLNVKDVKLSELGNFVDGFRDKTDTSSQQQQIFNKEKAKIKRFIQKLSDGSNNDKFIVIDTDRETPTSKVLIIYGLPRVITTNEAFNDFDTEASIDKLIESSIKDKNNTKSSKELYIEILNKQLKRKQGDDKKGFINGNEFDFDPSQKDNSKTARIDFDIEKNKHLIELKKQDGGTDVIFTKIRIDKGLPSNPNGIIPQVKKAKWSPLDNQSLEFFALYDSLAADTTNPKAKVLTSQILNYEFIRVNTGLIAQGTIEYRYDEGLIIIKDPNIQEAVIFTNVPKLTLVQDVFKNMSKNNISDIPSNIVDAMISKYNSTNSLNEYNNKALIEDIVSKANGQLVLGNYKLSKDSGKQYTTTVTVKNNLDDGPNNAQRRYKTFVYEVTENSAPDNKVKIYDNVNYIDSKRAYELYSKTVPMSQWKAVYDLIGDKSTYADGVSINEIELVAPKLVSKLLADVADEGFSFLKTKPDYLNDDTYPTKLFIIEKNGNKELVIAGLRKNKSGPLNADNNRAILSILSIQQIPNIAKAAEIGLTLPTLEEVVAADGNLEKAIKDNINKTTNKFDFQYNYTKNVNNNLTLDEHQVKFDFDKSDKREFVRLYKGVDNSFGSITIFDDKPIINVIGTDYTKPTEYEHTLKYWQGFAENSKLNPQEKQDLILGLINEQKRVDQNLRNYNFNVTSKTTVELNKDQGKLIIFEDGTKKSTTKIVVVYNVPKVISNYEIFENTATSLSTELQILNEYEANTLKAIRSVLQNKRSEIVKNNKAFGYSIKDNETMIYDPQNKRITFGDQVINVVFLEEYEAVHARIFNNVNQFKDLVSNQLKTIDQKEDISNYAQNPDVEAIKSTLAGKDLKKIFKVGIKIVVEATENNKRKYYLFLSSPDFATDVTEGIKWKDVYEAIDYVNSLATFNTNVQDQLITEALKTKIKNNKIVITDKEFDPATIRYTYRLDSNKNINLIKMSGSASGELELIIQDGTKIGSVDSQPIDNIIPLDKAENLAKLQAIIDAVQKAPELEQKGQKSIKSADVLTSYPELKIGEHNFDRVYLDTNKNVLWLINTTLNKGYALTNIPSQTTISIDDANETWFKSTELLKYDLSPLRLVQAHVISGSAAAIAGINFGADSNPRVQQIGDFYLITYNNKRLIVKDTTKYHLKPTELISSKRFVTDAEQFKAFYTELEDKKQVATPYSSLTSKYDETNELIKQNNISENATFLAIRHGNENVILVVDTKDTIKNVYLINNLPEVVAPSKIAIPSVYDFLKYTGDEETRFNNAVKNKLDDSGNSSNTSIKLIGQDVAWADAQVQIDKSARSIKVFDRSNNKLFEINNFDYLPEYKLATISSDFNFLDKYELLKEIKNLTTDSQLDKSEDNKEDPSTKKRPQKQITEQFLKNKIVQSAIKQAYGEGTVFTQLNKISVEHLLVTNNHSDKDRIILRLFDDQNRVIKALIITNVTRVVDNEGTINVTRDDIIKQIVKNNPNESIAKLFETKLVKKIGNGVNTKIDGIYQYNSQIKATKEGRYILVEDSSKIDQPFVIILKTNYLDFPASLNLEIFEIKKYQENIETLNSKDDKKAKLTELANKELNSIVNEYSENMNLSEVDVQLEGDKLIFSTNDQLLVGHNLPKIIKAYDNNNQVINELPTIDEIAKALDQTTSVVKAYEDFYKKKATGGNEFTISTKGTTSQESFKFNKDKVSFKFNDDDTLKITSTDPANKATVNIILPQDHEQDSFSVINAISKDPDQTYQLLKLITDKTNDMVLTSEMKKTSFLANDDSLPTDFLKESDTIKIHYYLDLNKILLKNETQKKTVVFYNVNRVIGADTIYSTEDIVKADKSTQDFILDKIKNDTTNQLKWEGITVEKPSDSKEIKVTNIGIANNSLVSKPGSAIAQFTVIDNYIYHVGREKFNAEEEIVEVIDFDTWAKKITAQEQTVEATQIPDEVSKEIFSSLYGNIDKATAKVFKVEKDGKTSIVIKGINKTSKLGHVIVIHNLPKVFSGDKDSLPIPTIKQLASSIGLSGPDLINAEKILNNTLTKLLKNSNGKIFHTEINADEAKIEVTRDVAKNQYSYTVSGSNSNRVTLQTKKPIPNIYAYDGSRDTLREGLKVSDFEHKYEELKAKSTDNNVKYNYIKDDAIIQKLLANTNVDKASKDKITQNPADFLVYFDKDTNRIMIGSDTQAVLLIFGNIIKTATNENAIGTSQHLLYKYGEAVEANFDLSNLILKKLNELEPNDLEINGYPFTKKFSFIAKQDDGSFLFKDSKSGTTEDNLYFVDRTTYTEKDLVDHKFANLTKFYNEVKQVLQKEPKYLLKKTSEFNNNDLTNIVNSLDFKDPSNVEIVLGGNNLALVGVDKATNKTKVVKLITPSVQEAPFTLSNDDLTNVEGSTLDEKVANATANALKKLAQQQYEEAIRANPSLAETLNPNEVTLDGNKINLNAPNVKYVTKVDPNNPNRRIVEVIKDNKVVATITMPNDLPNIKVVEWSQTQATPFETWNILLNIFKNSAADASTNEKLKNIRFEDLDRETKANQSIFKVDFIDKVIKDQKLESLLSENNRSIEYNKERNEIILRSANSSLVFSNVTKVVIAESLYNPSKGYVDNSSPVFNSKNPLSALDQYIKTDAPKDLAAQSVELKDEFNTWSVKQVQQIEDLTSEYKDSFVFKLATNKENDFVYVIDIRTYSNDHVSVKNDFNNNLNDFVSTRSKLNYLEAKSVDDLNSPTLSKYAANLNLEKAQVIKKQM</sequence>
<feature type="region of interest" description="Disordered" evidence="1">
    <location>
        <begin position="1944"/>
        <end position="1964"/>
    </location>
</feature>
<evidence type="ECO:0000256" key="1">
    <source>
        <dbReference type="SAM" id="MobiDB-lite"/>
    </source>
</evidence>
<organism evidence="2 3">
    <name type="scientific">Ureaplasma diversum NCTC 246</name>
    <dbReference type="NCBI Taxonomy" id="1188241"/>
    <lineage>
        <taxon>Bacteria</taxon>
        <taxon>Bacillati</taxon>
        <taxon>Mycoplasmatota</taxon>
        <taxon>Mycoplasmoidales</taxon>
        <taxon>Mycoplasmoidaceae</taxon>
        <taxon>Ureaplasma</taxon>
    </lineage>
</organism>
<proteinExistence type="predicted"/>
<accession>A0A084EWR3</accession>
<evidence type="ECO:0000313" key="2">
    <source>
        <dbReference type="EMBL" id="KEZ22405.1"/>
    </source>
</evidence>
<reference evidence="2 3" key="1">
    <citation type="submission" date="2014-02" db="EMBL/GenBank/DDBJ databases">
        <title>Genome sequence of Ureaplasma diversum strain 246.</title>
        <authorList>
            <person name="Sirand-Pugnet P."/>
            <person name="Breton M."/>
            <person name="Dordet-Frisoni E."/>
            <person name="Baranowski E."/>
            <person name="Barre A."/>
            <person name="Couture C."/>
            <person name="Dupuy V."/>
            <person name="Gaurivaud P."/>
            <person name="Jacob D."/>
            <person name="Lemaitre C."/>
            <person name="Manso-Silvan L."/>
            <person name="Nikolski M."/>
            <person name="Nouvel L.-X."/>
            <person name="Poumarat F."/>
            <person name="Tardy F."/>
            <person name="Thebault P."/>
            <person name="Theil S."/>
            <person name="Citti C."/>
            <person name="Thiaucourt F."/>
            <person name="Blanchard A."/>
        </authorList>
    </citation>
    <scope>NUCLEOTIDE SEQUENCE [LARGE SCALE GENOMIC DNA]</scope>
    <source>
        <strain evidence="2 3">NCTC 246</strain>
    </source>
</reference>
<dbReference type="EMBL" id="JFDP01000077">
    <property type="protein sequence ID" value="KEZ22405.1"/>
    <property type="molecule type" value="Genomic_DNA"/>
</dbReference>
<dbReference type="RefSeq" id="WP_038103343.1">
    <property type="nucleotide sequence ID" value="NZ_JFDP01000077.1"/>
</dbReference>
<protein>
    <submittedName>
        <fullName evidence="2">Uncharacterized protein</fullName>
    </submittedName>
</protein>
<gene>
    <name evidence="2" type="ORF">UDIV_6180</name>
</gene>
<keyword evidence="3" id="KW-1185">Reference proteome</keyword>
<comment type="caution">
    <text evidence="2">The sequence shown here is derived from an EMBL/GenBank/DDBJ whole genome shotgun (WGS) entry which is preliminary data.</text>
</comment>
<dbReference type="OrthoDB" id="27861at544448"/>
<name>A0A084EWR3_9BACT</name>